<evidence type="ECO:0000313" key="3">
    <source>
        <dbReference type="EMBL" id="KAK6515410.1"/>
    </source>
</evidence>
<sequence length="468" mass="51794">MCLILDPRRRMLLPLAVVLFSKSVNLVVGQDVEQLFYMTVEPVLLEGLNLPPPPLLNEFDKGGRIVYVKENILQGQEVGVVDLGWTPSASPNPQTTEVIQEETIQGTKGLLSNEKLQKTGAKWAMQLDYYALSKFRDPERKDDPSSFLLRFTNGHKFMWMPWTGLWSTWMVGSDKAMAGMDDLEEPVFVQKDGHIRIKGAETWDNFACKFPLTDDAGAETQSESQGGPPPPVWWQFNSLQRTVWKSMKVDRLSSGVIDCIPIVISIQEVGAPQTNGITSQADILQQDVIHIDEDDGISGQTDLLSAGDFDPQNPFQIYIDEDTDQAFSGAAPGGQSNFYSHGGTNQPEPEFKTGVGGDTRSEESEEYYAYDPFQNGELSPKPSEQADNSQSGDIRQPLEFPESPANSGPLIRANSFAALELGQQDWRQSFPGFAGRYHSTGELEKTPNGELLKALVSKSEEILEKVPG</sequence>
<keyword evidence="4" id="KW-1185">Reference proteome</keyword>
<keyword evidence="2" id="KW-0732">Signal</keyword>
<feature type="signal peptide" evidence="2">
    <location>
        <begin position="1"/>
        <end position="29"/>
    </location>
</feature>
<protein>
    <submittedName>
        <fullName evidence="3">Uncharacterized protein</fullName>
    </submittedName>
</protein>
<feature type="region of interest" description="Disordered" evidence="1">
    <location>
        <begin position="325"/>
        <end position="411"/>
    </location>
</feature>
<evidence type="ECO:0000256" key="1">
    <source>
        <dbReference type="SAM" id="MobiDB-lite"/>
    </source>
</evidence>
<comment type="caution">
    <text evidence="3">The sequence shown here is derived from an EMBL/GenBank/DDBJ whole genome shotgun (WGS) entry which is preliminary data.</text>
</comment>
<evidence type="ECO:0000313" key="4">
    <source>
        <dbReference type="Proteomes" id="UP001307849"/>
    </source>
</evidence>
<feature type="chain" id="PRO_5042990662" evidence="2">
    <location>
        <begin position="30"/>
        <end position="468"/>
    </location>
</feature>
<dbReference type="AlphaFoldDB" id="A0AAN8NG48"/>
<organism evidence="3 4">
    <name type="scientific">Arthrobotrys conoides</name>
    <dbReference type="NCBI Taxonomy" id="74498"/>
    <lineage>
        <taxon>Eukaryota</taxon>
        <taxon>Fungi</taxon>
        <taxon>Dikarya</taxon>
        <taxon>Ascomycota</taxon>
        <taxon>Pezizomycotina</taxon>
        <taxon>Orbiliomycetes</taxon>
        <taxon>Orbiliales</taxon>
        <taxon>Orbiliaceae</taxon>
        <taxon>Arthrobotrys</taxon>
    </lineage>
</organism>
<proteinExistence type="predicted"/>
<evidence type="ECO:0000256" key="2">
    <source>
        <dbReference type="SAM" id="SignalP"/>
    </source>
</evidence>
<feature type="compositionally biased region" description="Polar residues" evidence="1">
    <location>
        <begin position="334"/>
        <end position="347"/>
    </location>
</feature>
<reference evidence="3 4" key="1">
    <citation type="submission" date="2019-10" db="EMBL/GenBank/DDBJ databases">
        <authorList>
            <person name="Palmer J.M."/>
        </authorList>
    </citation>
    <scope>NUCLEOTIDE SEQUENCE [LARGE SCALE GENOMIC DNA]</scope>
    <source>
        <strain evidence="3 4">TWF506</strain>
    </source>
</reference>
<name>A0AAN8NG48_9PEZI</name>
<dbReference type="Proteomes" id="UP001307849">
    <property type="component" value="Unassembled WGS sequence"/>
</dbReference>
<accession>A0AAN8NG48</accession>
<gene>
    <name evidence="3" type="ORF">TWF506_007746</name>
</gene>
<dbReference type="EMBL" id="JAVHJM010000004">
    <property type="protein sequence ID" value="KAK6515410.1"/>
    <property type="molecule type" value="Genomic_DNA"/>
</dbReference>